<evidence type="ECO:0000256" key="1">
    <source>
        <dbReference type="SAM" id="MobiDB-lite"/>
    </source>
</evidence>
<keyword evidence="2" id="KW-0472">Membrane</keyword>
<reference evidence="5" key="1">
    <citation type="submission" date="2023-07" db="EMBL/GenBank/DDBJ databases">
        <title>Novel species in the genus Lipingzhangella isolated from Sambhar Salt Lake.</title>
        <authorList>
            <person name="Jiya N."/>
            <person name="Kajale S."/>
            <person name="Sharma A."/>
        </authorList>
    </citation>
    <scope>NUCLEOTIDE SEQUENCE [LARGE SCALE GENOMIC DNA]</scope>
    <source>
        <strain evidence="5">LS1_29</strain>
    </source>
</reference>
<feature type="signal peptide" evidence="3">
    <location>
        <begin position="1"/>
        <end position="32"/>
    </location>
</feature>
<keyword evidence="3" id="KW-0732">Signal</keyword>
<name>A0ABU2H3M2_9ACTN</name>
<keyword evidence="2" id="KW-1133">Transmembrane helix</keyword>
<feature type="compositionally biased region" description="Acidic residues" evidence="1">
    <location>
        <begin position="179"/>
        <end position="207"/>
    </location>
</feature>
<feature type="region of interest" description="Disordered" evidence="1">
    <location>
        <begin position="175"/>
        <end position="215"/>
    </location>
</feature>
<feature type="chain" id="PRO_5045685455" description="LPXTG-motif cell wall-anchored protein" evidence="3">
    <location>
        <begin position="33"/>
        <end position="432"/>
    </location>
</feature>
<gene>
    <name evidence="4" type="ORF">RIF23_06310</name>
</gene>
<protein>
    <recommendedName>
        <fullName evidence="6">LPXTG-motif cell wall-anchored protein</fullName>
    </recommendedName>
</protein>
<feature type="region of interest" description="Disordered" evidence="1">
    <location>
        <begin position="354"/>
        <end position="393"/>
    </location>
</feature>
<keyword evidence="2" id="KW-0812">Transmembrane</keyword>
<accession>A0ABU2H3M2</accession>
<dbReference type="RefSeq" id="WP_310911434.1">
    <property type="nucleotide sequence ID" value="NZ_JAVLVT010000002.1"/>
</dbReference>
<evidence type="ECO:0000313" key="5">
    <source>
        <dbReference type="Proteomes" id="UP001250214"/>
    </source>
</evidence>
<evidence type="ECO:0000313" key="4">
    <source>
        <dbReference type="EMBL" id="MDS1269905.1"/>
    </source>
</evidence>
<proteinExistence type="predicted"/>
<feature type="transmembrane region" description="Helical" evidence="2">
    <location>
        <begin position="397"/>
        <end position="417"/>
    </location>
</feature>
<feature type="region of interest" description="Disordered" evidence="1">
    <location>
        <begin position="112"/>
        <end position="139"/>
    </location>
</feature>
<comment type="caution">
    <text evidence="4">The sequence shown here is derived from an EMBL/GenBank/DDBJ whole genome shotgun (WGS) entry which is preliminary data.</text>
</comment>
<feature type="compositionally biased region" description="Acidic residues" evidence="1">
    <location>
        <begin position="365"/>
        <end position="377"/>
    </location>
</feature>
<keyword evidence="5" id="KW-1185">Reference proteome</keyword>
<dbReference type="Proteomes" id="UP001250214">
    <property type="component" value="Unassembled WGS sequence"/>
</dbReference>
<dbReference type="EMBL" id="JAVLVT010000002">
    <property type="protein sequence ID" value="MDS1269905.1"/>
    <property type="molecule type" value="Genomic_DNA"/>
</dbReference>
<sequence length="432" mass="43518">MARNISKRLAAGTSAAAFASVGFIAYAPGAFADNVVSYECTPSAIQDEFTTDVTYSIDAPSEVAAGESIDITVNGDSTEVPTSPVSLSPGDVSRTIPMEVYRDGEHVDTVETTAENSEEIPSGGEVETDPTTGSYTPEEEGTYTFEIGDFETTVSSLVTVNTPCVTEEPAIVHEAVVGDGDDNGDDDNGDDDNGDDDNGDDNGDDEPGVVTTPGRAEFTGTYECASSDPELLADFTSGAQVTVDTPDGTEFPADEDIRVTAEGTLDNGPETPVDLAEGDVVGTIHIAASGDAAPEDGIALSAANDEPFGAGDIIAGLDTEGTFTPGGAGAVEFAAGDLTISVLDGLVTIDCAWSGDDPGNGGDGDPGENGDDGDPGDDQQPPKDEADGQLPVTGAQLGGLVAAAVAALGGGGAAVYLSRKRKAAAEQGGLEG</sequence>
<evidence type="ECO:0000256" key="3">
    <source>
        <dbReference type="SAM" id="SignalP"/>
    </source>
</evidence>
<organism evidence="4 5">
    <name type="scientific">Lipingzhangella rawalii</name>
    <dbReference type="NCBI Taxonomy" id="2055835"/>
    <lineage>
        <taxon>Bacteria</taxon>
        <taxon>Bacillati</taxon>
        <taxon>Actinomycetota</taxon>
        <taxon>Actinomycetes</taxon>
        <taxon>Streptosporangiales</taxon>
        <taxon>Nocardiopsidaceae</taxon>
        <taxon>Lipingzhangella</taxon>
    </lineage>
</organism>
<evidence type="ECO:0008006" key="6">
    <source>
        <dbReference type="Google" id="ProtNLM"/>
    </source>
</evidence>
<evidence type="ECO:0000256" key="2">
    <source>
        <dbReference type="SAM" id="Phobius"/>
    </source>
</evidence>